<keyword evidence="1" id="KW-0614">Plasmid</keyword>
<dbReference type="EMBL" id="AP015032">
    <property type="protein sequence ID" value="BAW27466.1"/>
    <property type="molecule type" value="Genomic_DNA"/>
</dbReference>
<sequence length="154" mass="16003">MRKDNLNVTFNGNNYNGFDFALLPIGAARLCAGQQIDEAADNARVAVVGNSLRVVEYQLTEQEAQAFQAAGFEGAVPATVQAWVDAAGLSPQEATENILAEAAKWKGALYAIRAARLKGKQQTLDAASHDEAEAIADEAIAAISASVAGVGNAA</sequence>
<evidence type="ECO:0000313" key="1">
    <source>
        <dbReference type="EMBL" id="BAW27466.1"/>
    </source>
</evidence>
<gene>
    <name evidence="1" type="ORF">KF715C_pC330</name>
</gene>
<reference evidence="1 2" key="1">
    <citation type="submission" date="2015-11" db="EMBL/GenBank/DDBJ databases">
        <title>Complete genome sequencing of a biphenyl-degrading bacterium, Pseudomonas putida KF715 (=NBRC110667).</title>
        <authorList>
            <person name="Suenaga H."/>
            <person name="Fujihara N."/>
            <person name="Watanabe T."/>
            <person name="Hirose J."/>
            <person name="Kimura N."/>
            <person name="Yamazoe A."/>
            <person name="Hosoyama A."/>
            <person name="Shimodaira J."/>
            <person name="Furukawa K."/>
        </authorList>
    </citation>
    <scope>NUCLEOTIDE SEQUENCE [LARGE SCALE GENOMIC DNA]</scope>
    <source>
        <strain evidence="1 2">KF715</strain>
        <plasmid evidence="2">Plasmid pkf715c dna</plasmid>
    </source>
</reference>
<geneLocation type="plasmid" evidence="2">
    <name>pkf715c dna</name>
</geneLocation>
<organism evidence="1 2">
    <name type="scientific">Pseudomonas putida</name>
    <name type="common">Arthrobacter siderocapsulatus</name>
    <dbReference type="NCBI Taxonomy" id="303"/>
    <lineage>
        <taxon>Bacteria</taxon>
        <taxon>Pseudomonadati</taxon>
        <taxon>Pseudomonadota</taxon>
        <taxon>Gammaproteobacteria</taxon>
        <taxon>Pseudomonadales</taxon>
        <taxon>Pseudomonadaceae</taxon>
        <taxon>Pseudomonas</taxon>
    </lineage>
</organism>
<evidence type="ECO:0000313" key="2">
    <source>
        <dbReference type="Proteomes" id="UP000218731"/>
    </source>
</evidence>
<protein>
    <recommendedName>
        <fullName evidence="3">Phage tail protein</fullName>
    </recommendedName>
</protein>
<accession>A0A1L7NPR5</accession>
<dbReference type="AlphaFoldDB" id="A0A1L7NPR5"/>
<evidence type="ECO:0008006" key="3">
    <source>
        <dbReference type="Google" id="ProtNLM"/>
    </source>
</evidence>
<name>A0A1L7NPR5_PSEPU</name>
<dbReference type="Proteomes" id="UP000218731">
    <property type="component" value="Plasmid pKF715C"/>
</dbReference>
<proteinExistence type="predicted"/>
<dbReference type="RefSeq" id="WP_096427198.1">
    <property type="nucleotide sequence ID" value="NZ_AP015032.1"/>
</dbReference>